<dbReference type="PANTHER" id="PTHR37954:SF3">
    <property type="entry name" value="DUF169 DOMAIN-CONTAINING PROTEIN"/>
    <property type="match status" value="1"/>
</dbReference>
<gene>
    <name evidence="1" type="ORF">N2K84_19425</name>
</gene>
<dbReference type="RefSeq" id="WP_282593502.1">
    <property type="nucleotide sequence ID" value="NZ_JAPAAF010000063.1"/>
</dbReference>
<evidence type="ECO:0000313" key="2">
    <source>
        <dbReference type="Proteomes" id="UP001163821"/>
    </source>
</evidence>
<keyword evidence="2" id="KW-1185">Reference proteome</keyword>
<dbReference type="Pfam" id="PF02596">
    <property type="entry name" value="DUF169"/>
    <property type="match status" value="1"/>
</dbReference>
<sequence>MIEDLKAIFGPKCTAIAINKDLPEMVNIPSNSMKLCEAVNYSFCTPLKIVHENLGCPGARRSTGFDNDDSALARTISANSQIPLRFTTDALQEIPKLEGVNFVVLGISENMETVIQPDLYIIYVQPYMVTNLMHVLAKNEIKPAISPFSLLSICGNVFANCYKNKVVTLSFGCPESRKHGGVEKSEVVVGIPFKYARFLVDSQLKNFIKSNR</sequence>
<protein>
    <submittedName>
        <fullName evidence="1">DUF169 domain-containing protein</fullName>
    </submittedName>
</protein>
<dbReference type="InterPro" id="IPR003748">
    <property type="entry name" value="DUF169"/>
</dbReference>
<proteinExistence type="predicted"/>
<accession>A0AA41YDM5</accession>
<organism evidence="1 2">
    <name type="scientific">Gaoshiqia sediminis</name>
    <dbReference type="NCBI Taxonomy" id="2986998"/>
    <lineage>
        <taxon>Bacteria</taxon>
        <taxon>Pseudomonadati</taxon>
        <taxon>Bacteroidota</taxon>
        <taxon>Bacteroidia</taxon>
        <taxon>Marinilabiliales</taxon>
        <taxon>Prolixibacteraceae</taxon>
        <taxon>Gaoshiqia</taxon>
    </lineage>
</organism>
<dbReference type="PANTHER" id="PTHR37954">
    <property type="entry name" value="BLL4979 PROTEIN"/>
    <property type="match status" value="1"/>
</dbReference>
<dbReference type="AlphaFoldDB" id="A0AA41YDM5"/>
<dbReference type="Proteomes" id="UP001163821">
    <property type="component" value="Unassembled WGS sequence"/>
</dbReference>
<dbReference type="EMBL" id="JAPAAF010000063">
    <property type="protein sequence ID" value="MCW0484913.1"/>
    <property type="molecule type" value="Genomic_DNA"/>
</dbReference>
<comment type="caution">
    <text evidence="1">The sequence shown here is derived from an EMBL/GenBank/DDBJ whole genome shotgun (WGS) entry which is preliminary data.</text>
</comment>
<name>A0AA41YDM5_9BACT</name>
<reference evidence="1" key="1">
    <citation type="submission" date="2022-10" db="EMBL/GenBank/DDBJ databases">
        <title>Gaoshiqiia sediminis gen. nov., sp. nov., isolated from coastal sediment.</title>
        <authorList>
            <person name="Yu W.X."/>
            <person name="Mu D.S."/>
            <person name="Du J.Z."/>
            <person name="Liang Y.Q."/>
        </authorList>
    </citation>
    <scope>NUCLEOTIDE SEQUENCE</scope>
    <source>
        <strain evidence="1">A06</strain>
    </source>
</reference>
<evidence type="ECO:0000313" key="1">
    <source>
        <dbReference type="EMBL" id="MCW0484913.1"/>
    </source>
</evidence>